<gene>
    <name evidence="1" type="ORF">Q0590_25060</name>
</gene>
<dbReference type="Gene3D" id="2.160.20.10">
    <property type="entry name" value="Single-stranded right-handed beta-helix, Pectin lyase-like"/>
    <property type="match status" value="1"/>
</dbReference>
<protein>
    <submittedName>
        <fullName evidence="1">Uncharacterized protein</fullName>
    </submittedName>
</protein>
<name>A0ABT8RBU9_9BACT</name>
<dbReference type="EMBL" id="JAUKPO010000020">
    <property type="protein sequence ID" value="MDO1449571.1"/>
    <property type="molecule type" value="Genomic_DNA"/>
</dbReference>
<dbReference type="InterPro" id="IPR012334">
    <property type="entry name" value="Pectin_lyas_fold"/>
</dbReference>
<dbReference type="InterPro" id="IPR011050">
    <property type="entry name" value="Pectin_lyase_fold/virulence"/>
</dbReference>
<evidence type="ECO:0000313" key="1">
    <source>
        <dbReference type="EMBL" id="MDO1449571.1"/>
    </source>
</evidence>
<reference evidence="1" key="1">
    <citation type="submission" date="2023-07" db="EMBL/GenBank/DDBJ databases">
        <title>The genome sequence of Rhodocytophaga aerolata KACC 12507.</title>
        <authorList>
            <person name="Zhang X."/>
        </authorList>
    </citation>
    <scope>NUCLEOTIDE SEQUENCE</scope>
    <source>
        <strain evidence="1">KACC 12507</strain>
    </source>
</reference>
<organism evidence="1 2">
    <name type="scientific">Rhodocytophaga aerolata</name>
    <dbReference type="NCBI Taxonomy" id="455078"/>
    <lineage>
        <taxon>Bacteria</taxon>
        <taxon>Pseudomonadati</taxon>
        <taxon>Bacteroidota</taxon>
        <taxon>Cytophagia</taxon>
        <taxon>Cytophagales</taxon>
        <taxon>Rhodocytophagaceae</taxon>
        <taxon>Rhodocytophaga</taxon>
    </lineage>
</organism>
<keyword evidence="2" id="KW-1185">Reference proteome</keyword>
<comment type="caution">
    <text evidence="1">The sequence shown here is derived from an EMBL/GenBank/DDBJ whole genome shotgun (WGS) entry which is preliminary data.</text>
</comment>
<dbReference type="SUPFAM" id="SSF51126">
    <property type="entry name" value="Pectin lyase-like"/>
    <property type="match status" value="1"/>
</dbReference>
<evidence type="ECO:0000313" key="2">
    <source>
        <dbReference type="Proteomes" id="UP001168528"/>
    </source>
</evidence>
<dbReference type="Proteomes" id="UP001168528">
    <property type="component" value="Unassembled WGS sequence"/>
</dbReference>
<accession>A0ABT8RBU9</accession>
<dbReference type="RefSeq" id="WP_302040375.1">
    <property type="nucleotide sequence ID" value="NZ_JAUKPO010000020.1"/>
</dbReference>
<proteinExistence type="predicted"/>
<sequence length="382" mass="42511">MHKINDRLIDTGQVISYKGIPLALSSKFGAISYVSLEGDNAIAQVGQIDKPFRTIQAAVDATPDFGFVYIFTGTYDGQINLTKSVTLFLYGATLRNTSADATQHTITYTGLNVERKINILGVGTIQRTGVTNADTATARAVWMPFLHYIDLFVGGIDVTCTNAAAFEFAKGRHFTYRDGKISITGRGHGIACNEAHNGNSYLFERVTVRTDLGRCLNLYGGSNRAILRDCDMLSNSNQAIVGVDMTFILEGCTTESKLYEALRDYQFGRIRAINSKFIGQTYAWSGQDYIQRFGFQNCDFVSKTTFPVYFKPLLDFPNQQEFLNCRLIAHSSATQIFAYVDQYGATSVKFINCTGNKDLPAVRYQSVIRNYIFEETLSDITI</sequence>